<gene>
    <name evidence="3" type="ORF">CYMTET_15121</name>
</gene>
<evidence type="ECO:0000313" key="4">
    <source>
        <dbReference type="Proteomes" id="UP001190700"/>
    </source>
</evidence>
<name>A0AAE0GF51_9CHLO</name>
<accession>A0AAE0GF51</accession>
<keyword evidence="1" id="KW-0175">Coiled coil</keyword>
<evidence type="ECO:0000256" key="1">
    <source>
        <dbReference type="SAM" id="Coils"/>
    </source>
</evidence>
<feature type="region of interest" description="Disordered" evidence="2">
    <location>
        <begin position="1"/>
        <end position="35"/>
    </location>
</feature>
<evidence type="ECO:0000256" key="2">
    <source>
        <dbReference type="SAM" id="MobiDB-lite"/>
    </source>
</evidence>
<dbReference type="SUPFAM" id="SSF57997">
    <property type="entry name" value="Tropomyosin"/>
    <property type="match status" value="1"/>
</dbReference>
<feature type="compositionally biased region" description="Basic and acidic residues" evidence="2">
    <location>
        <begin position="8"/>
        <end position="17"/>
    </location>
</feature>
<evidence type="ECO:0000313" key="3">
    <source>
        <dbReference type="EMBL" id="KAK3276837.1"/>
    </source>
</evidence>
<feature type="coiled-coil region" evidence="1">
    <location>
        <begin position="39"/>
        <end position="80"/>
    </location>
</feature>
<organism evidence="3 4">
    <name type="scientific">Cymbomonas tetramitiformis</name>
    <dbReference type="NCBI Taxonomy" id="36881"/>
    <lineage>
        <taxon>Eukaryota</taxon>
        <taxon>Viridiplantae</taxon>
        <taxon>Chlorophyta</taxon>
        <taxon>Pyramimonadophyceae</taxon>
        <taxon>Pyramimonadales</taxon>
        <taxon>Pyramimonadaceae</taxon>
        <taxon>Cymbomonas</taxon>
    </lineage>
</organism>
<proteinExistence type="predicted"/>
<dbReference type="Proteomes" id="UP001190700">
    <property type="component" value="Unassembled WGS sequence"/>
</dbReference>
<comment type="caution">
    <text evidence="3">The sequence shown here is derived from an EMBL/GenBank/DDBJ whole genome shotgun (WGS) entry which is preliminary data.</text>
</comment>
<protein>
    <submittedName>
        <fullName evidence="3">Uncharacterized protein</fullName>
    </submittedName>
</protein>
<keyword evidence="4" id="KW-1185">Reference proteome</keyword>
<sequence>MNTGSPISEKKKYDRPENGVASKNTAKMRQAGSGITGSIENLQRNLKALDEDIKKDNEGKKEYEDQIARLSRRKATLEARVAENKAWADTYDSDIGPFQDRYDALVKEIHHLYADATVRHKVAIELLMKEFQYHPIFKRWNDDFSSTPFKPAAA</sequence>
<dbReference type="EMBL" id="LGRX02006364">
    <property type="protein sequence ID" value="KAK3276837.1"/>
    <property type="molecule type" value="Genomic_DNA"/>
</dbReference>
<reference evidence="3 4" key="1">
    <citation type="journal article" date="2015" name="Genome Biol. Evol.">
        <title>Comparative Genomics of a Bacterivorous Green Alga Reveals Evolutionary Causalities and Consequences of Phago-Mixotrophic Mode of Nutrition.</title>
        <authorList>
            <person name="Burns J.A."/>
            <person name="Paasch A."/>
            <person name="Narechania A."/>
            <person name="Kim E."/>
        </authorList>
    </citation>
    <scope>NUCLEOTIDE SEQUENCE [LARGE SCALE GENOMIC DNA]</scope>
    <source>
        <strain evidence="3 4">PLY_AMNH</strain>
    </source>
</reference>
<dbReference type="AlphaFoldDB" id="A0AAE0GF51"/>